<protein>
    <submittedName>
        <fullName evidence="3">RHTO0S01e06370g1_1</fullName>
    </submittedName>
</protein>
<dbReference type="OrthoDB" id="430315at2759"/>
<feature type="signal peptide" evidence="2">
    <location>
        <begin position="1"/>
        <end position="19"/>
    </location>
</feature>
<feature type="disulfide bond" evidence="1">
    <location>
        <begin position="93"/>
        <end position="99"/>
    </location>
</feature>
<feature type="disulfide bond" evidence="1">
    <location>
        <begin position="195"/>
        <end position="205"/>
    </location>
</feature>
<evidence type="ECO:0000256" key="2">
    <source>
        <dbReference type="SAM" id="SignalP"/>
    </source>
</evidence>
<dbReference type="Gene3D" id="2.60.110.10">
    <property type="entry name" value="Thaumatin"/>
    <property type="match status" value="1"/>
</dbReference>
<dbReference type="PANTHER" id="PTHR31048">
    <property type="entry name" value="OS03G0233200 PROTEIN"/>
    <property type="match status" value="1"/>
</dbReference>
<dbReference type="InterPro" id="IPR037176">
    <property type="entry name" value="Osmotin/thaumatin-like_sf"/>
</dbReference>
<dbReference type="Pfam" id="PF00314">
    <property type="entry name" value="Thaumatin"/>
    <property type="match status" value="1"/>
</dbReference>
<feature type="disulfide bond" evidence="1">
    <location>
        <begin position="150"/>
        <end position="220"/>
    </location>
</feature>
<gene>
    <name evidence="3" type="ORF">RHTO0S_01e06370g</name>
</gene>
<reference evidence="3" key="1">
    <citation type="journal article" date="2014" name="Genome Announc.">
        <title>Draft genome sequence of Rhodosporidium toruloides CECT1137, an oleaginous yeast of biotechnological interest.</title>
        <authorList>
            <person name="Morin N."/>
            <person name="Calcas X."/>
            <person name="Devillers H."/>
            <person name="Durrens P."/>
            <person name="Sherman D.J."/>
            <person name="Nicaud J.-M."/>
            <person name="Neuveglise C."/>
        </authorList>
    </citation>
    <scope>NUCLEOTIDE SEQUENCE</scope>
    <source>
        <strain evidence="3">CECT1137</strain>
    </source>
</reference>
<evidence type="ECO:0000313" key="3">
    <source>
        <dbReference type="EMBL" id="CDR35753.1"/>
    </source>
</evidence>
<feature type="disulfide bond" evidence="1">
    <location>
        <begin position="179"/>
        <end position="194"/>
    </location>
</feature>
<feature type="disulfide bond" evidence="1">
    <location>
        <begin position="29"/>
        <end position="252"/>
    </location>
</feature>
<dbReference type="InterPro" id="IPR001938">
    <property type="entry name" value="Thaumatin"/>
</dbReference>
<feature type="chain" id="PRO_5001593840" evidence="2">
    <location>
        <begin position="20"/>
        <end position="264"/>
    </location>
</feature>
<name>A0A061AK96_RHOTO</name>
<feature type="disulfide bond" evidence="1">
    <location>
        <begin position="77"/>
        <end position="88"/>
    </location>
</feature>
<evidence type="ECO:0000256" key="1">
    <source>
        <dbReference type="PIRSR" id="PIRSR002703-1"/>
    </source>
</evidence>
<dbReference type="SUPFAM" id="SSF49870">
    <property type="entry name" value="Osmotin, thaumatin-like protein"/>
    <property type="match status" value="1"/>
</dbReference>
<dbReference type="PROSITE" id="PS51367">
    <property type="entry name" value="THAUMATIN_2"/>
    <property type="match status" value="1"/>
</dbReference>
<keyword evidence="2" id="KW-0732">Signal</keyword>
<dbReference type="EMBL" id="LK052936">
    <property type="protein sequence ID" value="CDR35753.1"/>
    <property type="molecule type" value="Genomic_DNA"/>
</dbReference>
<sequence>MLSTSLSLTLLALASVVSADRTFTVKNNCKYTIWPALFTSAGTAPSHATGWEAKKGTKVAFKVAEDWNGRIWARTGCKFDGSTLPSTCVTGGCNGGLECARVGGTGVPPATLGEWNLASPDQDWYDVSAVDGTNVPMSIANDAGCAQPSCMKDINEVCPTELSVYDSTHSTVLGCLTSCQSRALTPVPSNSANCCSGAFDTPATCPKENVQYYEVFKSNCPDAYAYAYDESSGSALWTCPKAKKANYTLTFCMYPLSSHFDERR</sequence>
<dbReference type="SMART" id="SM00205">
    <property type="entry name" value="THN"/>
    <property type="match status" value="1"/>
</dbReference>
<dbReference type="AlphaFoldDB" id="A0A061AK96"/>
<feature type="disulfide bond" evidence="1">
    <location>
        <begin position="145"/>
        <end position="239"/>
    </location>
</feature>
<accession>A0A061AK96</accession>
<proteinExistence type="predicted"/>
<feature type="disulfide bond" evidence="1">
    <location>
        <begin position="158"/>
        <end position="175"/>
    </location>
</feature>
<organism evidence="3">
    <name type="scientific">Rhodotorula toruloides</name>
    <name type="common">Yeast</name>
    <name type="synonym">Rhodosporidium toruloides</name>
    <dbReference type="NCBI Taxonomy" id="5286"/>
    <lineage>
        <taxon>Eukaryota</taxon>
        <taxon>Fungi</taxon>
        <taxon>Dikarya</taxon>
        <taxon>Basidiomycota</taxon>
        <taxon>Pucciniomycotina</taxon>
        <taxon>Microbotryomycetes</taxon>
        <taxon>Sporidiobolales</taxon>
        <taxon>Sporidiobolaceae</taxon>
        <taxon>Rhodotorula</taxon>
    </lineage>
</organism>
<keyword evidence="1" id="KW-1015">Disulfide bond</keyword>
<dbReference type="PRINTS" id="PR00347">
    <property type="entry name" value="THAUMATIN"/>
</dbReference>
<dbReference type="PIRSF" id="PIRSF002703">
    <property type="entry name" value="Thaumatin"/>
    <property type="match status" value="1"/>
</dbReference>